<accession>A0A3P8M3R0</accession>
<protein>
    <submittedName>
        <fullName evidence="1">Uncharacterized protein</fullName>
    </submittedName>
</protein>
<reference evidence="1 2" key="1">
    <citation type="submission" date="2018-12" db="EMBL/GenBank/DDBJ databases">
        <authorList>
            <consortium name="Pathogen Informatics"/>
        </authorList>
    </citation>
    <scope>NUCLEOTIDE SEQUENCE [LARGE SCALE GENOMIC DNA]</scope>
    <source>
        <strain evidence="1 2">NCTC13098</strain>
    </source>
</reference>
<dbReference type="EMBL" id="LR131271">
    <property type="protein sequence ID" value="VDR27613.1"/>
    <property type="molecule type" value="Genomic_DNA"/>
</dbReference>
<evidence type="ECO:0000313" key="2">
    <source>
        <dbReference type="Proteomes" id="UP000274346"/>
    </source>
</evidence>
<name>A0A3P8M3R0_RAOTE</name>
<evidence type="ECO:0000313" key="1">
    <source>
        <dbReference type="EMBL" id="VDR27613.1"/>
    </source>
</evidence>
<gene>
    <name evidence="1" type="ORF">NCTC13098_03984</name>
</gene>
<dbReference type="AlphaFoldDB" id="A0A3P8M3R0"/>
<organism evidence="1 2">
    <name type="scientific">Raoultella terrigena</name>
    <name type="common">Klebsiella terrigena</name>
    <dbReference type="NCBI Taxonomy" id="577"/>
    <lineage>
        <taxon>Bacteria</taxon>
        <taxon>Pseudomonadati</taxon>
        <taxon>Pseudomonadota</taxon>
        <taxon>Gammaproteobacteria</taxon>
        <taxon>Enterobacterales</taxon>
        <taxon>Enterobacteriaceae</taxon>
        <taxon>Klebsiella/Raoultella group</taxon>
        <taxon>Raoultella</taxon>
    </lineage>
</organism>
<proteinExistence type="predicted"/>
<dbReference type="Proteomes" id="UP000274346">
    <property type="component" value="Chromosome"/>
</dbReference>
<sequence>MMIRSGSALIALGKIFLRIAGLGGHRPSSSIPVKEKIAIWKPARKPVTPWA</sequence>
<dbReference type="KEGG" id="rtg:NCTC13098_03984"/>